<dbReference type="EMBL" id="JAVRBK010000009">
    <property type="protein sequence ID" value="KAK5639657.1"/>
    <property type="molecule type" value="Genomic_DNA"/>
</dbReference>
<comment type="caution">
    <text evidence="3">The sequence shown here is derived from an EMBL/GenBank/DDBJ whole genome shotgun (WGS) entry which is preliminary data.</text>
</comment>
<dbReference type="GO" id="GO:0031122">
    <property type="term" value="P:cytoplasmic microtubule organization"/>
    <property type="evidence" value="ECO:0007669"/>
    <property type="project" value="InterPro"/>
</dbReference>
<dbReference type="GO" id="GO:0008017">
    <property type="term" value="F:microtubule binding"/>
    <property type="evidence" value="ECO:0007669"/>
    <property type="project" value="InterPro"/>
</dbReference>
<name>A0AAN7V1V3_9COLE</name>
<sequence>MQAIQQLEEVTGNTGRTEFSLISMESDTRIIKLMQDLEVANDAKESLAQQCHNLEVQVQCLLEEKQVLLTDNQLLTTQVKERENTENIRSPDNRRQLDLLKDEIFKLETCRDDYRAKTIEQDKQILQLQDKISELQLAADAAAHLKDEVDALTESADKVKILEQAVMSYKKKLEGYGDIKKQLKHLEDKNLEYYQQNTKYEEELKNSIVWKSQCEMYKKQAADFQQKLDEETQKSYRASYQIKNLDSKYSALVSEKDRLTLERNALREEIEELKLGKQQIANETNGADVARELAPTEMKERLHFLEKELLILRSTGQDANSKQALLDDALCRIEKLTEQNRIMNQKVMELETQLQEQQRSQIDDATQLESTVKEYKQRVLSLQETVNAKDTELQANQIKYSRNLEKAREVAQSLDPRSEAIESIRQNNMKDIESHMLSVAFYRLCLARHRESVDERLAMLSAGQGSFLARQRQPIPRKPVLPFKSK</sequence>
<dbReference type="Pfam" id="PF05622">
    <property type="entry name" value="HOOK"/>
    <property type="match status" value="1"/>
</dbReference>
<keyword evidence="1" id="KW-0175">Coiled coil</keyword>
<dbReference type="AlphaFoldDB" id="A0AAN7V1V3"/>
<feature type="domain" description="Hook C-terminal" evidence="2">
    <location>
        <begin position="49"/>
        <end position="371"/>
    </location>
</feature>
<dbReference type="PANTHER" id="PTHR18947:SF39">
    <property type="entry name" value="PROTEIN HOOK"/>
    <property type="match status" value="1"/>
</dbReference>
<evidence type="ECO:0000313" key="4">
    <source>
        <dbReference type="Proteomes" id="UP001329430"/>
    </source>
</evidence>
<gene>
    <name evidence="3" type="ORF">RI129_012149</name>
</gene>
<dbReference type="GO" id="GO:0005813">
    <property type="term" value="C:centrosome"/>
    <property type="evidence" value="ECO:0007669"/>
    <property type="project" value="TreeGrafter"/>
</dbReference>
<feature type="coiled-coil region" evidence="1">
    <location>
        <begin position="319"/>
        <end position="392"/>
    </location>
</feature>
<dbReference type="GO" id="GO:0051959">
    <property type="term" value="F:dynein light intermediate chain binding"/>
    <property type="evidence" value="ECO:0007669"/>
    <property type="project" value="TreeGrafter"/>
</dbReference>
<dbReference type="PANTHER" id="PTHR18947">
    <property type="entry name" value="HOOK PROTEINS"/>
    <property type="match status" value="1"/>
</dbReference>
<feature type="coiled-coil region" evidence="1">
    <location>
        <begin position="183"/>
        <end position="283"/>
    </location>
</feature>
<accession>A0AAN7V1V3</accession>
<dbReference type="InterPro" id="IPR008636">
    <property type="entry name" value="Hook_C"/>
</dbReference>
<dbReference type="GO" id="GO:0005737">
    <property type="term" value="C:cytoplasm"/>
    <property type="evidence" value="ECO:0007669"/>
    <property type="project" value="TreeGrafter"/>
</dbReference>
<reference evidence="3 4" key="1">
    <citation type="journal article" date="2024" name="Insects">
        <title>An Improved Chromosome-Level Genome Assembly of the Firefly Pyrocoelia pectoralis.</title>
        <authorList>
            <person name="Fu X."/>
            <person name="Meyer-Rochow V.B."/>
            <person name="Ballantyne L."/>
            <person name="Zhu X."/>
        </authorList>
    </citation>
    <scope>NUCLEOTIDE SEQUENCE [LARGE SCALE GENOMIC DNA]</scope>
    <source>
        <strain evidence="3">XCY_ONT2</strain>
    </source>
</reference>
<keyword evidence="4" id="KW-1185">Reference proteome</keyword>
<evidence type="ECO:0000259" key="2">
    <source>
        <dbReference type="Pfam" id="PF05622"/>
    </source>
</evidence>
<organism evidence="3 4">
    <name type="scientific">Pyrocoelia pectoralis</name>
    <dbReference type="NCBI Taxonomy" id="417401"/>
    <lineage>
        <taxon>Eukaryota</taxon>
        <taxon>Metazoa</taxon>
        <taxon>Ecdysozoa</taxon>
        <taxon>Arthropoda</taxon>
        <taxon>Hexapoda</taxon>
        <taxon>Insecta</taxon>
        <taxon>Pterygota</taxon>
        <taxon>Neoptera</taxon>
        <taxon>Endopterygota</taxon>
        <taxon>Coleoptera</taxon>
        <taxon>Polyphaga</taxon>
        <taxon>Elateriformia</taxon>
        <taxon>Elateroidea</taxon>
        <taxon>Lampyridae</taxon>
        <taxon>Lampyrinae</taxon>
        <taxon>Pyrocoelia</taxon>
    </lineage>
</organism>
<dbReference type="GO" id="GO:0030705">
    <property type="term" value="P:cytoskeleton-dependent intracellular transport"/>
    <property type="evidence" value="ECO:0007669"/>
    <property type="project" value="TreeGrafter"/>
</dbReference>
<proteinExistence type="predicted"/>
<feature type="coiled-coil region" evidence="1">
    <location>
        <begin position="30"/>
        <end position="64"/>
    </location>
</feature>
<protein>
    <recommendedName>
        <fullName evidence="2">Hook C-terminal domain-containing protein</fullName>
    </recommendedName>
</protein>
<evidence type="ECO:0000313" key="3">
    <source>
        <dbReference type="EMBL" id="KAK5639657.1"/>
    </source>
</evidence>
<dbReference type="Proteomes" id="UP001329430">
    <property type="component" value="Chromosome 9"/>
</dbReference>
<evidence type="ECO:0000256" key="1">
    <source>
        <dbReference type="SAM" id="Coils"/>
    </source>
</evidence>